<evidence type="ECO:0000256" key="12">
    <source>
        <dbReference type="ARBA" id="ARBA00031636"/>
    </source>
</evidence>
<feature type="transmembrane region" description="Helical" evidence="13">
    <location>
        <begin position="211"/>
        <end position="233"/>
    </location>
</feature>
<evidence type="ECO:0000256" key="13">
    <source>
        <dbReference type="SAM" id="Phobius"/>
    </source>
</evidence>
<comment type="caution">
    <text evidence="14">The sequence shown here is derived from an EMBL/GenBank/DDBJ whole genome shotgun (WGS) entry which is preliminary data.</text>
</comment>
<evidence type="ECO:0000313" key="14">
    <source>
        <dbReference type="EMBL" id="RGU91888.1"/>
    </source>
</evidence>
<feature type="transmembrane region" description="Helical" evidence="13">
    <location>
        <begin position="369"/>
        <end position="390"/>
    </location>
</feature>
<dbReference type="PIRSF" id="PIRSF006603">
    <property type="entry name" value="DinF"/>
    <property type="match status" value="1"/>
</dbReference>
<dbReference type="NCBIfam" id="TIGR00797">
    <property type="entry name" value="matE"/>
    <property type="match status" value="1"/>
</dbReference>
<evidence type="ECO:0000256" key="5">
    <source>
        <dbReference type="ARBA" id="ARBA00022448"/>
    </source>
</evidence>
<evidence type="ECO:0000256" key="3">
    <source>
        <dbReference type="ARBA" id="ARBA00010199"/>
    </source>
</evidence>
<keyword evidence="6" id="KW-0050">Antiport</keyword>
<dbReference type="PANTHER" id="PTHR43298">
    <property type="entry name" value="MULTIDRUG RESISTANCE PROTEIN NORM-RELATED"/>
    <property type="match status" value="1"/>
</dbReference>
<evidence type="ECO:0000256" key="9">
    <source>
        <dbReference type="ARBA" id="ARBA00022989"/>
    </source>
</evidence>
<evidence type="ECO:0000256" key="2">
    <source>
        <dbReference type="ARBA" id="ARBA00004651"/>
    </source>
</evidence>
<organism evidence="14 15">
    <name type="scientific">Holdemanella biformis</name>
    <dbReference type="NCBI Taxonomy" id="1735"/>
    <lineage>
        <taxon>Bacteria</taxon>
        <taxon>Bacillati</taxon>
        <taxon>Bacillota</taxon>
        <taxon>Erysipelotrichia</taxon>
        <taxon>Erysipelotrichales</taxon>
        <taxon>Erysipelotrichaceae</taxon>
        <taxon>Holdemanella</taxon>
    </lineage>
</organism>
<evidence type="ECO:0000256" key="7">
    <source>
        <dbReference type="ARBA" id="ARBA00022475"/>
    </source>
</evidence>
<comment type="function">
    <text evidence="1">Multidrug efflux pump.</text>
</comment>
<feature type="transmembrane region" description="Helical" evidence="13">
    <location>
        <begin position="108"/>
        <end position="133"/>
    </location>
</feature>
<evidence type="ECO:0000313" key="15">
    <source>
        <dbReference type="Proteomes" id="UP000265489"/>
    </source>
</evidence>
<accession>A0A395W994</accession>
<dbReference type="AlphaFoldDB" id="A0A395W994"/>
<sequence>MFSVFLTLRGKDMKSLIGDKKFYRMVLIVCIPIVIQNGFTNLASLLDNIMIGQLGTLSMSGVSISNQLFQVFNVSVFGAMSGAGIFLAQFYGRGNRDGVHHCFQIKMLLGLLISILAICIFKLLGPSLISLYLNDDPTDSMTTLSFGKQYMDVMLIGLIPFAITQVFSSSLRETGNTVLPMKASVIAVIVNFCINYILIFGHFGFPKLGVIGAAIGTVVSRIVEMGINIAAGLNNNYLRDAMRLDKISGDIFKNVVKRGMPLLCNEILWSISIALISQCYSTRGLFAVAAINVTTTVTNFFMIICYAMGNSISIIVGQRLGAGEIEYAKDCDLKMVFMNFMMCLCIGVALFLCSSFIPQIYNTSIEVKSLATSLLRVSACMLPIISLYYSGYFTMRAGGKTLLTFFFDSGYTFIFTFMVALCLTRFTNLPIFNVYLLVQCVDIPKAVLGITLVKKGIWVHNIVNEL</sequence>
<dbReference type="GO" id="GO:0005886">
    <property type="term" value="C:plasma membrane"/>
    <property type="evidence" value="ECO:0007669"/>
    <property type="project" value="UniProtKB-SubCell"/>
</dbReference>
<dbReference type="GO" id="GO:0042910">
    <property type="term" value="F:xenobiotic transmembrane transporter activity"/>
    <property type="evidence" value="ECO:0007669"/>
    <property type="project" value="InterPro"/>
</dbReference>
<feature type="transmembrane region" description="Helical" evidence="13">
    <location>
        <begin position="336"/>
        <end position="357"/>
    </location>
</feature>
<proteinExistence type="inferred from homology"/>
<keyword evidence="8 13" id="KW-0812">Transmembrane</keyword>
<gene>
    <name evidence="14" type="ORF">DWW32_05675</name>
</gene>
<reference evidence="14 15" key="1">
    <citation type="submission" date="2018-08" db="EMBL/GenBank/DDBJ databases">
        <title>A genome reference for cultivated species of the human gut microbiota.</title>
        <authorList>
            <person name="Zou Y."/>
            <person name="Xue W."/>
            <person name="Luo G."/>
        </authorList>
    </citation>
    <scope>NUCLEOTIDE SEQUENCE [LARGE SCALE GENOMIC DNA]</scope>
    <source>
        <strain evidence="14 15">AF15-20</strain>
    </source>
</reference>
<keyword evidence="7" id="KW-1003">Cell membrane</keyword>
<feature type="transmembrane region" description="Helical" evidence="13">
    <location>
        <begin position="183"/>
        <end position="205"/>
    </location>
</feature>
<keyword evidence="11 13" id="KW-0472">Membrane</keyword>
<evidence type="ECO:0000256" key="10">
    <source>
        <dbReference type="ARBA" id="ARBA00023065"/>
    </source>
</evidence>
<name>A0A395W994_9FIRM</name>
<dbReference type="Pfam" id="PF01554">
    <property type="entry name" value="MatE"/>
    <property type="match status" value="2"/>
</dbReference>
<comment type="similarity">
    <text evidence="3">Belongs to the multi antimicrobial extrusion (MATE) (TC 2.A.66.1) family.</text>
</comment>
<evidence type="ECO:0000256" key="8">
    <source>
        <dbReference type="ARBA" id="ARBA00022692"/>
    </source>
</evidence>
<feature type="transmembrane region" description="Helical" evidence="13">
    <location>
        <begin position="68"/>
        <end position="88"/>
    </location>
</feature>
<dbReference type="Proteomes" id="UP000265489">
    <property type="component" value="Unassembled WGS sequence"/>
</dbReference>
<evidence type="ECO:0000256" key="6">
    <source>
        <dbReference type="ARBA" id="ARBA00022449"/>
    </source>
</evidence>
<keyword evidence="9 13" id="KW-1133">Transmembrane helix</keyword>
<feature type="transmembrane region" description="Helical" evidence="13">
    <location>
        <begin position="21"/>
        <end position="39"/>
    </location>
</feature>
<dbReference type="InterPro" id="IPR002528">
    <property type="entry name" value="MATE_fam"/>
</dbReference>
<dbReference type="GO" id="GO:0006811">
    <property type="term" value="P:monoatomic ion transport"/>
    <property type="evidence" value="ECO:0007669"/>
    <property type="project" value="UniProtKB-KW"/>
</dbReference>
<keyword evidence="5" id="KW-0813">Transport</keyword>
<keyword evidence="10" id="KW-0406">Ion transport</keyword>
<dbReference type="PANTHER" id="PTHR43298:SF2">
    <property type="entry name" value="FMN_FAD EXPORTER YEEO-RELATED"/>
    <property type="match status" value="1"/>
</dbReference>
<feature type="transmembrane region" description="Helical" evidence="13">
    <location>
        <begin position="432"/>
        <end position="453"/>
    </location>
</feature>
<evidence type="ECO:0000256" key="11">
    <source>
        <dbReference type="ARBA" id="ARBA00023136"/>
    </source>
</evidence>
<dbReference type="InterPro" id="IPR048279">
    <property type="entry name" value="MdtK-like"/>
</dbReference>
<evidence type="ECO:0000256" key="4">
    <source>
        <dbReference type="ARBA" id="ARBA00020268"/>
    </source>
</evidence>
<comment type="subcellular location">
    <subcellularLocation>
        <location evidence="2">Cell membrane</location>
        <topology evidence="2">Multi-pass membrane protein</topology>
    </subcellularLocation>
</comment>
<protein>
    <recommendedName>
        <fullName evidence="4">Probable multidrug resistance protein NorM</fullName>
    </recommendedName>
    <alternativeName>
        <fullName evidence="12">Multidrug-efflux transporter</fullName>
    </alternativeName>
</protein>
<dbReference type="EMBL" id="QRYQ01000008">
    <property type="protein sequence ID" value="RGU91888.1"/>
    <property type="molecule type" value="Genomic_DNA"/>
</dbReference>
<evidence type="ECO:0000256" key="1">
    <source>
        <dbReference type="ARBA" id="ARBA00003408"/>
    </source>
</evidence>
<feature type="transmembrane region" description="Helical" evidence="13">
    <location>
        <begin position="153"/>
        <end position="171"/>
    </location>
</feature>
<feature type="transmembrane region" description="Helical" evidence="13">
    <location>
        <begin position="402"/>
        <end position="426"/>
    </location>
</feature>
<dbReference type="GO" id="GO:0015297">
    <property type="term" value="F:antiporter activity"/>
    <property type="evidence" value="ECO:0007669"/>
    <property type="project" value="UniProtKB-KW"/>
</dbReference>
<dbReference type="InterPro" id="IPR050222">
    <property type="entry name" value="MATE_MdtK"/>
</dbReference>